<evidence type="ECO:0000313" key="1">
    <source>
        <dbReference type="EMBL" id="QWG22209.1"/>
    </source>
</evidence>
<reference evidence="1 2" key="1">
    <citation type="submission" date="2021-06" db="EMBL/GenBank/DDBJ databases">
        <title>Bradyrhizobium sp. S2-11-4 Genome sequencing.</title>
        <authorList>
            <person name="Jin L."/>
        </authorList>
    </citation>
    <scope>NUCLEOTIDE SEQUENCE [LARGE SCALE GENOMIC DNA]</scope>
    <source>
        <strain evidence="1 2">S2-11-4</strain>
    </source>
</reference>
<dbReference type="RefSeq" id="WP_215602978.1">
    <property type="nucleotide sequence ID" value="NZ_CP076136.1"/>
</dbReference>
<name>A0A975NX72_9BRAD</name>
<dbReference type="EMBL" id="CP076136">
    <property type="protein sequence ID" value="QWG22209.1"/>
    <property type="molecule type" value="Genomic_DNA"/>
</dbReference>
<keyword evidence="2" id="KW-1185">Reference proteome</keyword>
<proteinExistence type="predicted"/>
<gene>
    <name evidence="1" type="ORF">KMZ93_19825</name>
</gene>
<dbReference type="AlphaFoldDB" id="A0A975NX72"/>
<protein>
    <submittedName>
        <fullName evidence="1">Uncharacterized protein</fullName>
    </submittedName>
</protein>
<sequence length="385" mass="43403">MPFTLTREQLYDLVWSEPLQRLGKQIGISDVGLAKQCRNIGVPLPITGYWNKLHAGKPVTKAELPPRDLGTVKCVEIKGSLGPELLVRIKGEPGIASDAESETIEVLTERFRKRLGKVTVPRNFTRTHPRIAKLLEKDEAVRQKRATERFYWRDPKFESPFERRRLRVLNGLFLGFASVGGGGWVMGDNARELSANVGEIRVGFDLDHGKRKGNGRGSAQIITDANEKLFLTVQHHSGVPLGVPTQWSDEEGSPLEDRITDIIVGMAVAGEHLHRRWVAERLAWERERREEAAREERKRVEAAARRERERLAAIAQAKIDGLLRDAGAWREAANIRAYVDAVRQSADGNMTVFDDWAKWALAEADRIDPIISGRFTAGYEHRESK</sequence>
<accession>A0A975NX72</accession>
<organism evidence="1 2">
    <name type="scientific">Bradyrhizobium sediminis</name>
    <dbReference type="NCBI Taxonomy" id="2840469"/>
    <lineage>
        <taxon>Bacteria</taxon>
        <taxon>Pseudomonadati</taxon>
        <taxon>Pseudomonadota</taxon>
        <taxon>Alphaproteobacteria</taxon>
        <taxon>Hyphomicrobiales</taxon>
        <taxon>Nitrobacteraceae</taxon>
        <taxon>Bradyrhizobium</taxon>
    </lineage>
</organism>
<dbReference type="Proteomes" id="UP000676951">
    <property type="component" value="Chromosome"/>
</dbReference>
<evidence type="ECO:0000313" key="2">
    <source>
        <dbReference type="Proteomes" id="UP000676951"/>
    </source>
</evidence>